<gene>
    <name evidence="7" type="primary">MPUL0F01190</name>
    <name evidence="7" type="ORF">METSCH_F01190</name>
</gene>
<feature type="chain" id="PRO_5020802975" evidence="6">
    <location>
        <begin position="16"/>
        <end position="270"/>
    </location>
</feature>
<dbReference type="GO" id="GO:0012505">
    <property type="term" value="C:endomembrane system"/>
    <property type="evidence" value="ECO:0007669"/>
    <property type="project" value="UniProtKB-SubCell"/>
</dbReference>
<feature type="transmembrane region" description="Helical" evidence="5">
    <location>
        <begin position="122"/>
        <end position="144"/>
    </location>
</feature>
<evidence type="ECO:0000256" key="5">
    <source>
        <dbReference type="SAM" id="Phobius"/>
    </source>
</evidence>
<dbReference type="PANTHER" id="PTHR10989:SF16">
    <property type="entry name" value="AT02829P-RELATED"/>
    <property type="match status" value="1"/>
</dbReference>
<reference evidence="8" key="1">
    <citation type="submission" date="2019-03" db="EMBL/GenBank/DDBJ databases">
        <title>Snf2 controls pulcherriminic acid biosynthesis and connects pigmentation and antifungal activity of the yeast Metschnikowia pulcherrima.</title>
        <authorList>
            <person name="Gore-Lloyd D."/>
            <person name="Sumann I."/>
            <person name="Brachmann A.O."/>
            <person name="Schneeberger K."/>
            <person name="Ortiz-Merino R.A."/>
            <person name="Moreno-Beltran M."/>
            <person name="Schlaefli M."/>
            <person name="Kirner P."/>
            <person name="Santos Kron A."/>
            <person name="Wolfe K.H."/>
            <person name="Piel J."/>
            <person name="Ahrens C.H."/>
            <person name="Henk D."/>
            <person name="Freimoser F.M."/>
        </authorList>
    </citation>
    <scope>NUCLEOTIDE SEQUENCE [LARGE SCALE GENOMIC DNA]</scope>
    <source>
        <strain evidence="8">APC 1.2</strain>
    </source>
</reference>
<name>A0A4P6XW78_9ASCO</name>
<sequence>MLVIVSCLSAGSVSAAGCYVHSAYFSLILRRNIRSDLPHHYTMARTVGNPWVVALNSAVVATGVYAMYYISNYVQLPPHLEGAGHWQFLTNLSLLLSQVVFLLGAAAHLFRSQSLFFLKNNIHPIALALECIVTGIYWPLRLMFLHILVKDPKAKLVPLFVDFCLHLFPVIGLAIDYFFFMPKWTILPKFSFGACVGLSGLYWWWLKSIIDFENGGEYPYMFLNVPDELTRIAIFGVVAIFAFALFMTLRYLHSVLVSSEVVNLESKKAQ</sequence>
<dbReference type="Pfam" id="PF04750">
    <property type="entry name" value="Far-17a_AIG1"/>
    <property type="match status" value="1"/>
</dbReference>
<feature type="transmembrane region" description="Helical" evidence="5">
    <location>
        <begin position="92"/>
        <end position="110"/>
    </location>
</feature>
<keyword evidence="2 5" id="KW-0812">Transmembrane</keyword>
<keyword evidence="6" id="KW-0732">Signal</keyword>
<dbReference type="GO" id="GO:0016020">
    <property type="term" value="C:membrane"/>
    <property type="evidence" value="ECO:0007669"/>
    <property type="project" value="InterPro"/>
</dbReference>
<comment type="subcellular location">
    <subcellularLocation>
        <location evidence="1">Endomembrane system</location>
        <topology evidence="1">Multi-pass membrane protein</topology>
    </subcellularLocation>
</comment>
<evidence type="ECO:0000256" key="3">
    <source>
        <dbReference type="ARBA" id="ARBA00022989"/>
    </source>
</evidence>
<keyword evidence="4 5" id="KW-0472">Membrane</keyword>
<accession>A0A4P6XW78</accession>
<dbReference type="Proteomes" id="UP000292447">
    <property type="component" value="Chromosome VI"/>
</dbReference>
<evidence type="ECO:0000313" key="8">
    <source>
        <dbReference type="Proteomes" id="UP000292447"/>
    </source>
</evidence>
<feature type="transmembrane region" description="Helical" evidence="5">
    <location>
        <begin position="156"/>
        <end position="180"/>
    </location>
</feature>
<feature type="transmembrane region" description="Helical" evidence="5">
    <location>
        <begin position="186"/>
        <end position="205"/>
    </location>
</feature>
<dbReference type="InterPro" id="IPR006838">
    <property type="entry name" value="ADTRP_AIG1"/>
</dbReference>
<proteinExistence type="predicted"/>
<feature type="transmembrane region" description="Helical" evidence="5">
    <location>
        <begin position="232"/>
        <end position="252"/>
    </location>
</feature>
<evidence type="ECO:0000313" key="7">
    <source>
        <dbReference type="EMBL" id="QBM90538.1"/>
    </source>
</evidence>
<keyword evidence="8" id="KW-1185">Reference proteome</keyword>
<dbReference type="AlphaFoldDB" id="A0A4P6XW78"/>
<dbReference type="PANTHER" id="PTHR10989">
    <property type="entry name" value="ANDROGEN-INDUCED PROTEIN 1-RELATED"/>
    <property type="match status" value="1"/>
</dbReference>
<evidence type="ECO:0000256" key="2">
    <source>
        <dbReference type="ARBA" id="ARBA00022692"/>
    </source>
</evidence>
<evidence type="ECO:0000256" key="1">
    <source>
        <dbReference type="ARBA" id="ARBA00004127"/>
    </source>
</evidence>
<organism evidence="7 8">
    <name type="scientific">Metschnikowia aff. pulcherrima</name>
    <dbReference type="NCBI Taxonomy" id="2163413"/>
    <lineage>
        <taxon>Eukaryota</taxon>
        <taxon>Fungi</taxon>
        <taxon>Dikarya</taxon>
        <taxon>Ascomycota</taxon>
        <taxon>Saccharomycotina</taxon>
        <taxon>Pichiomycetes</taxon>
        <taxon>Metschnikowiaceae</taxon>
        <taxon>Metschnikowia</taxon>
    </lineage>
</organism>
<dbReference type="EMBL" id="CP034461">
    <property type="protein sequence ID" value="QBM90538.1"/>
    <property type="molecule type" value="Genomic_DNA"/>
</dbReference>
<protein>
    <submittedName>
        <fullName evidence="7">FAR-17a/AIG1-like protein</fullName>
    </submittedName>
</protein>
<feature type="transmembrane region" description="Helical" evidence="5">
    <location>
        <begin position="51"/>
        <end position="71"/>
    </location>
</feature>
<feature type="signal peptide" evidence="6">
    <location>
        <begin position="1"/>
        <end position="15"/>
    </location>
</feature>
<keyword evidence="3 5" id="KW-1133">Transmembrane helix</keyword>
<evidence type="ECO:0000256" key="6">
    <source>
        <dbReference type="SAM" id="SignalP"/>
    </source>
</evidence>
<evidence type="ECO:0000256" key="4">
    <source>
        <dbReference type="ARBA" id="ARBA00023136"/>
    </source>
</evidence>